<keyword evidence="2" id="KW-1185">Reference proteome</keyword>
<sequence length="411" mass="46041">MAMASKPVPLPELFDAVKAQFPASLGPERWYLVAASTLVTCSDPFQLGQLYTYMTEQPEYASLERRRFLNKRFREFLMKLWVTIGIPKVATGLFGLIREEQEGDADNSFTKSHVRLDAAAREKGTALLTRLYGPDRTAEYFATRRAADFEWLDKDVIYGMFYADDSVLDVMETQLITYTAIACQGLPASAQNHLGGLLRMGLSVEDVESVTQCGELVARWAGHDMKSWPDVRTAAASWIQLQDTLPPTPSSLCIHQHEYRHIRPKVDLPLTGASQRIDFVTTPSQSLVINEDPVSNPRLCDEPFEPSSRFVPNFNQLAVVNEAPASANRQGDEDFRAHMNIKPSPSHPQLLDKAACFIAPLDHRFFIPALSFDPRKSGQSASLHAKPVSATWLSSFYGSINLDISKKRFRN</sequence>
<accession>A0A8H3FSX2</accession>
<evidence type="ECO:0000313" key="1">
    <source>
        <dbReference type="EMBL" id="CAF9931661.1"/>
    </source>
</evidence>
<dbReference type="SUPFAM" id="SSF69118">
    <property type="entry name" value="AhpD-like"/>
    <property type="match status" value="1"/>
</dbReference>
<name>A0A8H3FSX2_9LECA</name>
<dbReference type="AlphaFoldDB" id="A0A8H3FSX2"/>
<comment type="caution">
    <text evidence="1">The sequence shown here is derived from an EMBL/GenBank/DDBJ whole genome shotgun (WGS) entry which is preliminary data.</text>
</comment>
<dbReference type="InterPro" id="IPR052999">
    <property type="entry name" value="PTS1_Protein"/>
</dbReference>
<protein>
    <submittedName>
        <fullName evidence="1">Uncharacterized protein</fullName>
    </submittedName>
</protein>
<dbReference type="Gene3D" id="1.20.1290.10">
    <property type="entry name" value="AhpD-like"/>
    <property type="match status" value="1"/>
</dbReference>
<reference evidence="1" key="1">
    <citation type="submission" date="2021-03" db="EMBL/GenBank/DDBJ databases">
        <authorList>
            <person name="Tagirdzhanova G."/>
        </authorList>
    </citation>
    <scope>NUCLEOTIDE SEQUENCE</scope>
</reference>
<gene>
    <name evidence="1" type="ORF">ALECFALPRED_005070</name>
</gene>
<dbReference type="EMBL" id="CAJPDR010000310">
    <property type="protein sequence ID" value="CAF9931661.1"/>
    <property type="molecule type" value="Genomic_DNA"/>
</dbReference>
<proteinExistence type="predicted"/>
<dbReference type="PANTHER" id="PTHR28180:SF5">
    <property type="entry name" value="DNA POLYMERASE ALPHA SUBUNIT B"/>
    <property type="match status" value="1"/>
</dbReference>
<dbReference type="Proteomes" id="UP000664203">
    <property type="component" value="Unassembled WGS sequence"/>
</dbReference>
<dbReference type="InterPro" id="IPR029032">
    <property type="entry name" value="AhpD-like"/>
</dbReference>
<dbReference type="OrthoDB" id="5537330at2759"/>
<dbReference type="PANTHER" id="PTHR28180">
    <property type="entry name" value="CONSERVED MITOCHONDRIAL PROTEIN-RELATED"/>
    <property type="match status" value="1"/>
</dbReference>
<organism evidence="1 2">
    <name type="scientific">Alectoria fallacina</name>
    <dbReference type="NCBI Taxonomy" id="1903189"/>
    <lineage>
        <taxon>Eukaryota</taxon>
        <taxon>Fungi</taxon>
        <taxon>Dikarya</taxon>
        <taxon>Ascomycota</taxon>
        <taxon>Pezizomycotina</taxon>
        <taxon>Lecanoromycetes</taxon>
        <taxon>OSLEUM clade</taxon>
        <taxon>Lecanoromycetidae</taxon>
        <taxon>Lecanorales</taxon>
        <taxon>Lecanorineae</taxon>
        <taxon>Parmeliaceae</taxon>
        <taxon>Alectoria</taxon>
    </lineage>
</organism>
<evidence type="ECO:0000313" key="2">
    <source>
        <dbReference type="Proteomes" id="UP000664203"/>
    </source>
</evidence>